<accession>A0A0E0DFH4</accession>
<evidence type="ECO:0000313" key="4">
    <source>
        <dbReference type="EnsemblPlants" id="OMERI04G14180.6"/>
    </source>
</evidence>
<proteinExistence type="predicted"/>
<reference evidence="4" key="2">
    <citation type="submission" date="2018-05" db="EMBL/GenBank/DDBJ databases">
        <title>OmerRS3 (Oryza meridionalis Reference Sequence Version 3).</title>
        <authorList>
            <person name="Zhang J."/>
            <person name="Kudrna D."/>
            <person name="Lee S."/>
            <person name="Talag J."/>
            <person name="Welchert J."/>
            <person name="Wing R.A."/>
        </authorList>
    </citation>
    <scope>NUCLEOTIDE SEQUENCE [LARGE SCALE GENOMIC DNA]</scope>
    <source>
        <strain evidence="4">OR44</strain>
    </source>
</reference>
<dbReference type="AlphaFoldDB" id="A0A0E0DFH4"/>
<name>A0A0E0DFH4_9ORYZ</name>
<dbReference type="HOGENOM" id="CLU_002706_37_1_1"/>
<protein>
    <recommendedName>
        <fullName evidence="6">Pentatricopeptide repeat-containing protein</fullName>
    </recommendedName>
</protein>
<dbReference type="Proteomes" id="UP000008021">
    <property type="component" value="Chromosome 4"/>
</dbReference>
<dbReference type="PROSITE" id="PS51375">
    <property type="entry name" value="PPR"/>
    <property type="match status" value="2"/>
</dbReference>
<dbReference type="Pfam" id="PF13041">
    <property type="entry name" value="PPR_2"/>
    <property type="match status" value="1"/>
</dbReference>
<dbReference type="FunFam" id="1.25.40.10:FF:000511">
    <property type="entry name" value="Pentatricopeptide repeat-containing protein"/>
    <property type="match status" value="1"/>
</dbReference>
<dbReference type="PANTHER" id="PTHR47926:SF459">
    <property type="entry name" value="PENTATRICOPEPTIDE REPEAT-CONTAINING PROTEIN"/>
    <property type="match status" value="1"/>
</dbReference>
<keyword evidence="2" id="KW-0809">Transit peptide</keyword>
<dbReference type="InterPro" id="IPR046960">
    <property type="entry name" value="PPR_At4g14850-like_plant"/>
</dbReference>
<keyword evidence="1" id="KW-0677">Repeat</keyword>
<dbReference type="EnsemblPlants" id="OMERI04G14180.4">
    <property type="protein sequence ID" value="OMERI04G14180.4"/>
    <property type="gene ID" value="OMERI04G14180"/>
</dbReference>
<dbReference type="EnsemblPlants" id="OMERI04G14180.6">
    <property type="protein sequence ID" value="OMERI04G14180.6"/>
    <property type="gene ID" value="OMERI04G14180"/>
</dbReference>
<keyword evidence="5" id="KW-1185">Reference proteome</keyword>
<dbReference type="GO" id="GO:0009451">
    <property type="term" value="P:RNA modification"/>
    <property type="evidence" value="ECO:0007669"/>
    <property type="project" value="InterPro"/>
</dbReference>
<dbReference type="Gene3D" id="1.25.40.10">
    <property type="entry name" value="Tetratricopeptide repeat domain"/>
    <property type="match status" value="1"/>
</dbReference>
<reference evidence="4" key="1">
    <citation type="submission" date="2015-04" db="UniProtKB">
        <authorList>
            <consortium name="EnsemblPlants"/>
        </authorList>
    </citation>
    <scope>IDENTIFICATION</scope>
</reference>
<dbReference type="InterPro" id="IPR011990">
    <property type="entry name" value="TPR-like_helical_dom_sf"/>
</dbReference>
<dbReference type="PANTHER" id="PTHR47926">
    <property type="entry name" value="PENTATRICOPEPTIDE REPEAT-CONTAINING PROTEIN"/>
    <property type="match status" value="1"/>
</dbReference>
<sequence>MPLKNVSSWIALINGFALHGRGREALDCFDRMVASGLHANEVTFITVLGACCHSGLVQEGRQLFELMTKSYKLSPWEEHYGCMVDLLGRAGLIQEAYDVIEAMPMRPGVFTWVALLSACQAHGQMDFSQQILMHIHELEYSGNGIYVLLSNVYAVSDRWADVGKARGFMNEKGMQKEPGSSVIEVNGKTCEFLVGQQNHLRRLEGSRKGKELSYVDEVNVRLRVGIHAPNCRWLDNLDWRTIEQGREQCTIPPSRGRIPFVA</sequence>
<evidence type="ECO:0000313" key="5">
    <source>
        <dbReference type="Proteomes" id="UP000008021"/>
    </source>
</evidence>
<dbReference type="Gramene" id="OMERI04G14180.4">
    <property type="protein sequence ID" value="OMERI04G14180.4"/>
    <property type="gene ID" value="OMERI04G14180"/>
</dbReference>
<feature type="repeat" description="PPR" evidence="3">
    <location>
        <begin position="40"/>
        <end position="70"/>
    </location>
</feature>
<organism evidence="4">
    <name type="scientific">Oryza meridionalis</name>
    <dbReference type="NCBI Taxonomy" id="40149"/>
    <lineage>
        <taxon>Eukaryota</taxon>
        <taxon>Viridiplantae</taxon>
        <taxon>Streptophyta</taxon>
        <taxon>Embryophyta</taxon>
        <taxon>Tracheophyta</taxon>
        <taxon>Spermatophyta</taxon>
        <taxon>Magnoliopsida</taxon>
        <taxon>Liliopsida</taxon>
        <taxon>Poales</taxon>
        <taxon>Poaceae</taxon>
        <taxon>BOP clade</taxon>
        <taxon>Oryzoideae</taxon>
        <taxon>Oryzeae</taxon>
        <taxon>Oryzinae</taxon>
        <taxon>Oryza</taxon>
    </lineage>
</organism>
<dbReference type="Pfam" id="PF20431">
    <property type="entry name" value="E_motif"/>
    <property type="match status" value="1"/>
</dbReference>
<evidence type="ECO:0000256" key="3">
    <source>
        <dbReference type="PROSITE-ProRule" id="PRU00708"/>
    </source>
</evidence>
<evidence type="ECO:0008006" key="6">
    <source>
        <dbReference type="Google" id="ProtNLM"/>
    </source>
</evidence>
<dbReference type="NCBIfam" id="TIGR00756">
    <property type="entry name" value="PPR"/>
    <property type="match status" value="2"/>
</dbReference>
<evidence type="ECO:0000256" key="1">
    <source>
        <dbReference type="ARBA" id="ARBA00022737"/>
    </source>
</evidence>
<dbReference type="STRING" id="40149.A0A0E0DFH4"/>
<dbReference type="InterPro" id="IPR002885">
    <property type="entry name" value="PPR_rpt"/>
</dbReference>
<dbReference type="Pfam" id="PF01535">
    <property type="entry name" value="PPR"/>
    <property type="match status" value="1"/>
</dbReference>
<feature type="repeat" description="PPR" evidence="3">
    <location>
        <begin position="5"/>
        <end position="39"/>
    </location>
</feature>
<dbReference type="InterPro" id="IPR046848">
    <property type="entry name" value="E_motif"/>
</dbReference>
<dbReference type="Gramene" id="OMERI04G14180.6">
    <property type="protein sequence ID" value="OMERI04G14180.6"/>
    <property type="gene ID" value="OMERI04G14180"/>
</dbReference>
<dbReference type="GO" id="GO:0003723">
    <property type="term" value="F:RNA binding"/>
    <property type="evidence" value="ECO:0007669"/>
    <property type="project" value="InterPro"/>
</dbReference>
<evidence type="ECO:0000256" key="2">
    <source>
        <dbReference type="ARBA" id="ARBA00022946"/>
    </source>
</evidence>